<gene>
    <name evidence="2" type="ORF">H9815_19765</name>
</gene>
<protein>
    <submittedName>
        <fullName evidence="2">Uncharacterized protein</fullName>
    </submittedName>
</protein>
<keyword evidence="1" id="KW-1133">Transmembrane helix</keyword>
<dbReference type="Proteomes" id="UP000824037">
    <property type="component" value="Unassembled WGS sequence"/>
</dbReference>
<name>A0A9D2J656_9MICO</name>
<dbReference type="AlphaFoldDB" id="A0A9D2J656"/>
<keyword evidence="1" id="KW-0472">Membrane</keyword>
<evidence type="ECO:0000313" key="3">
    <source>
        <dbReference type="Proteomes" id="UP000824037"/>
    </source>
</evidence>
<sequence length="106" mass="10883">MRALDALAGALLVNALPHMIVGLTGQRGMTPFGGADSSPAANLAWAGINVAAGTAALAPWALRSASPAEAEDRLRGVAVGTFVMAAFGMVYELSPAAQRHREQRTP</sequence>
<feature type="transmembrane region" description="Helical" evidence="1">
    <location>
        <begin position="41"/>
        <end position="62"/>
    </location>
</feature>
<reference evidence="2" key="1">
    <citation type="journal article" date="2021" name="PeerJ">
        <title>Extensive microbial diversity within the chicken gut microbiome revealed by metagenomics and culture.</title>
        <authorList>
            <person name="Gilroy R."/>
            <person name="Ravi A."/>
            <person name="Getino M."/>
            <person name="Pursley I."/>
            <person name="Horton D.L."/>
            <person name="Alikhan N.F."/>
            <person name="Baker D."/>
            <person name="Gharbi K."/>
            <person name="Hall N."/>
            <person name="Watson M."/>
            <person name="Adriaenssens E.M."/>
            <person name="Foster-Nyarko E."/>
            <person name="Jarju S."/>
            <person name="Secka A."/>
            <person name="Antonio M."/>
            <person name="Oren A."/>
            <person name="Chaudhuri R.R."/>
            <person name="La Ragione R."/>
            <person name="Hildebrand F."/>
            <person name="Pallen M.J."/>
        </authorList>
    </citation>
    <scope>NUCLEOTIDE SEQUENCE</scope>
    <source>
        <strain evidence="2">ChiGjej4B4-7305</strain>
    </source>
</reference>
<evidence type="ECO:0000313" key="2">
    <source>
        <dbReference type="EMBL" id="HIZ38018.1"/>
    </source>
</evidence>
<proteinExistence type="predicted"/>
<accession>A0A9D2J656</accession>
<organism evidence="2 3">
    <name type="scientific">Candidatus Ruania gallistercoris</name>
    <dbReference type="NCBI Taxonomy" id="2838746"/>
    <lineage>
        <taxon>Bacteria</taxon>
        <taxon>Bacillati</taxon>
        <taxon>Actinomycetota</taxon>
        <taxon>Actinomycetes</taxon>
        <taxon>Micrococcales</taxon>
        <taxon>Ruaniaceae</taxon>
        <taxon>Ruania</taxon>
    </lineage>
</organism>
<keyword evidence="1" id="KW-0812">Transmembrane</keyword>
<evidence type="ECO:0000256" key="1">
    <source>
        <dbReference type="SAM" id="Phobius"/>
    </source>
</evidence>
<comment type="caution">
    <text evidence="2">The sequence shown here is derived from an EMBL/GenBank/DDBJ whole genome shotgun (WGS) entry which is preliminary data.</text>
</comment>
<reference evidence="2" key="2">
    <citation type="submission" date="2021-04" db="EMBL/GenBank/DDBJ databases">
        <authorList>
            <person name="Gilroy R."/>
        </authorList>
    </citation>
    <scope>NUCLEOTIDE SEQUENCE</scope>
    <source>
        <strain evidence="2">ChiGjej4B4-7305</strain>
    </source>
</reference>
<dbReference type="EMBL" id="DXBY01000337">
    <property type="protein sequence ID" value="HIZ38018.1"/>
    <property type="molecule type" value="Genomic_DNA"/>
</dbReference>
<feature type="transmembrane region" description="Helical" evidence="1">
    <location>
        <begin position="74"/>
        <end position="91"/>
    </location>
</feature>